<organism evidence="5 6">
    <name type="scientific">Candidatus Acidiferrum panamense</name>
    <dbReference type="NCBI Taxonomy" id="2741543"/>
    <lineage>
        <taxon>Bacteria</taxon>
        <taxon>Pseudomonadati</taxon>
        <taxon>Acidobacteriota</taxon>
        <taxon>Terriglobia</taxon>
        <taxon>Candidatus Acidiferrales</taxon>
        <taxon>Candidatus Acidiferrum</taxon>
    </lineage>
</organism>
<keyword evidence="6" id="KW-1185">Reference proteome</keyword>
<evidence type="ECO:0000313" key="6">
    <source>
        <dbReference type="Proteomes" id="UP000567293"/>
    </source>
</evidence>
<dbReference type="AlphaFoldDB" id="A0A7V8NNK9"/>
<dbReference type="InterPro" id="IPR036414">
    <property type="entry name" value="YaeB_N_sf"/>
</dbReference>
<evidence type="ECO:0000256" key="3">
    <source>
        <dbReference type="SAM" id="MobiDB-lite"/>
    </source>
</evidence>
<dbReference type="PANTHER" id="PTHR12818">
    <property type="entry name" value="TRNA (ADENINE(37)-N6)-METHYLTRANSFERASE"/>
    <property type="match status" value="1"/>
</dbReference>
<comment type="caution">
    <text evidence="5">The sequence shown here is derived from an EMBL/GenBank/DDBJ whole genome shotgun (WGS) entry which is preliminary data.</text>
</comment>
<protein>
    <submittedName>
        <fullName evidence="5">tRNA (N6-threonylcarbamoyladenosine(37)-N6)-methyltransferase TrmO</fullName>
    </submittedName>
</protein>
<feature type="domain" description="TsaA-like" evidence="4">
    <location>
        <begin position="27"/>
        <end position="157"/>
    </location>
</feature>
<dbReference type="InterPro" id="IPR023368">
    <property type="entry name" value="UPF0066_cons_site"/>
</dbReference>
<dbReference type="Proteomes" id="UP000567293">
    <property type="component" value="Unassembled WGS sequence"/>
</dbReference>
<dbReference type="SUPFAM" id="SSF118196">
    <property type="entry name" value="YaeB-like"/>
    <property type="match status" value="1"/>
</dbReference>
<evidence type="ECO:0000256" key="1">
    <source>
        <dbReference type="ARBA" id="ARBA00022691"/>
    </source>
</evidence>
<feature type="compositionally biased region" description="Basic residues" evidence="3">
    <location>
        <begin position="1"/>
        <end position="11"/>
    </location>
</feature>
<dbReference type="GO" id="GO:0008168">
    <property type="term" value="F:methyltransferase activity"/>
    <property type="evidence" value="ECO:0007669"/>
    <property type="project" value="UniProtKB-KW"/>
</dbReference>
<dbReference type="Gene3D" id="2.40.30.70">
    <property type="entry name" value="YaeB-like"/>
    <property type="match status" value="1"/>
</dbReference>
<evidence type="ECO:0000259" key="4">
    <source>
        <dbReference type="PROSITE" id="PS51668"/>
    </source>
</evidence>
<reference evidence="5" key="1">
    <citation type="submission" date="2020-06" db="EMBL/GenBank/DDBJ databases">
        <title>Legume-microbial interactions unlock mineral nutrients during tropical forest succession.</title>
        <authorList>
            <person name="Epihov D.Z."/>
        </authorList>
    </citation>
    <scope>NUCLEOTIDE SEQUENCE [LARGE SCALE GENOMIC DNA]</scope>
    <source>
        <strain evidence="5">Pan2503</strain>
    </source>
</reference>
<accession>A0A7V8NNK9</accession>
<dbReference type="Pfam" id="PF01980">
    <property type="entry name" value="TrmO_N"/>
    <property type="match status" value="1"/>
</dbReference>
<dbReference type="CDD" id="cd09281">
    <property type="entry name" value="UPF0066"/>
    <property type="match status" value="1"/>
</dbReference>
<evidence type="ECO:0000313" key="5">
    <source>
        <dbReference type="EMBL" id="MBA0084355.1"/>
    </source>
</evidence>
<dbReference type="PANTHER" id="PTHR12818:SF0">
    <property type="entry name" value="TRNA (ADENINE(37)-N6)-METHYLTRANSFERASE"/>
    <property type="match status" value="1"/>
</dbReference>
<proteinExistence type="inferred from homology"/>
<dbReference type="InterPro" id="IPR023370">
    <property type="entry name" value="TrmO-like_N"/>
</dbReference>
<feature type="region of interest" description="Disordered" evidence="3">
    <location>
        <begin position="1"/>
        <end position="53"/>
    </location>
</feature>
<dbReference type="PROSITE" id="PS01318">
    <property type="entry name" value="TSAA_1"/>
    <property type="match status" value="1"/>
</dbReference>
<dbReference type="InterPro" id="IPR036413">
    <property type="entry name" value="YaeB-like_sf"/>
</dbReference>
<dbReference type="GO" id="GO:0032259">
    <property type="term" value="P:methylation"/>
    <property type="evidence" value="ECO:0007669"/>
    <property type="project" value="UniProtKB-KW"/>
</dbReference>
<comment type="similarity">
    <text evidence="2">Belongs to the tRNA methyltransferase O family.</text>
</comment>
<evidence type="ECO:0000256" key="2">
    <source>
        <dbReference type="ARBA" id="ARBA00033753"/>
    </source>
</evidence>
<name>A0A7V8NNK9_9BACT</name>
<keyword evidence="1" id="KW-0949">S-adenosyl-L-methionine</keyword>
<feature type="compositionally biased region" description="Basic and acidic residues" evidence="3">
    <location>
        <begin position="12"/>
        <end position="27"/>
    </location>
</feature>
<gene>
    <name evidence="5" type="primary">tsaA</name>
    <name evidence="5" type="ORF">HRJ53_05100</name>
</gene>
<dbReference type="PROSITE" id="PS51668">
    <property type="entry name" value="TSAA_2"/>
    <property type="match status" value="1"/>
</dbReference>
<dbReference type="NCBIfam" id="TIGR00104">
    <property type="entry name" value="tRNA_TsaA"/>
    <property type="match status" value="1"/>
</dbReference>
<dbReference type="InterPro" id="IPR040372">
    <property type="entry name" value="YaeB-like"/>
</dbReference>
<sequence>MKPKKKARRTLRSREDGRPADDQRAELRPIGLIRSSIRRRSEAPKQGSEGAPDAWLEVSPVAVDGLDGIAIGDEIIVVTWLHQARRDVLKVHPRSDRSKPLTGVFATRSPDRPNPLGLHPVIVRGVEKNRLRIGPIEAVDGTPVVDIKPVLCAVQRA</sequence>
<dbReference type="EMBL" id="JACDQQ010000492">
    <property type="protein sequence ID" value="MBA0084355.1"/>
    <property type="molecule type" value="Genomic_DNA"/>
</dbReference>